<dbReference type="InterPro" id="IPR007235">
    <property type="entry name" value="Glyco_trans_28_C"/>
</dbReference>
<keyword evidence="8 10" id="KW-0131">Cell cycle</keyword>
<dbReference type="InterPro" id="IPR006009">
    <property type="entry name" value="GlcNAc_MurG"/>
</dbReference>
<dbReference type="GO" id="GO:0051991">
    <property type="term" value="F:UDP-N-acetyl-D-glucosamine:N-acetylmuramoyl-L-alanyl-D-glutamyl-meso-2,6-diaminopimelyl-D-alanyl-D-alanine-diphosphoundecaprenol 4-beta-N-acetylglucosaminlytransferase activity"/>
    <property type="evidence" value="ECO:0007669"/>
    <property type="project" value="RHEA"/>
</dbReference>
<comment type="similarity">
    <text evidence="10">Belongs to the glycosyltransferase 28 family. MurG subfamily.</text>
</comment>
<dbReference type="Proteomes" id="UP000186218">
    <property type="component" value="Unassembled WGS sequence"/>
</dbReference>
<feature type="binding site" evidence="10">
    <location>
        <position position="213"/>
    </location>
    <ligand>
        <name>UDP-N-acetyl-alpha-D-glucosamine</name>
        <dbReference type="ChEBI" id="CHEBI:57705"/>
    </ligand>
</feature>
<dbReference type="PANTHER" id="PTHR21015:SF22">
    <property type="entry name" value="GLYCOSYLTRANSFERASE"/>
    <property type="match status" value="1"/>
</dbReference>
<evidence type="ECO:0000256" key="3">
    <source>
        <dbReference type="ARBA" id="ARBA00022676"/>
    </source>
</evidence>
<dbReference type="STRING" id="1344003.SAMN05445060_3628"/>
<sequence>MTAENQTGAALSVVVAGGGTAGHIEPAMAVADALHRIDPTIRVTALGTARGLETTIVPDRGHDLRLIPPVPLPRKVGTDLFTVPTRLVSSVRSAATVLREVRADVVIGFGGYVSLPAYLAARAHLRGGRRIPVVIHEANASAGIANKVGARFADRVLAAVAGSGLEARGSVDVVGIPVRGSLAALDRAATRSQARNYFGLSAEAPTLLVFGGSQGARTLNESVAGAAEALGTAGIGVLHAHGPKNTVSPDSPAGAPPYVAVGYLNRMDLAYAAADLVICRAGAMTVAEVSASGLPAVYVPLPHGNGEQRLNARPVVEAGGGLLIDDAELTTDWVAENVPALLADRSALQRMSTAAAAFGHRDAATAVARAAIEVAEGHRPDGRRPRGRSR</sequence>
<dbReference type="EMBL" id="FTNT01000012">
    <property type="protein sequence ID" value="SIS20568.1"/>
    <property type="molecule type" value="Genomic_DNA"/>
</dbReference>
<keyword evidence="6 10" id="KW-0573">Peptidoglycan synthesis</keyword>
<keyword evidence="4 10" id="KW-0808">Transferase</keyword>
<comment type="pathway">
    <text evidence="10">Cell wall biogenesis; peptidoglycan biosynthesis.</text>
</comment>
<dbReference type="RefSeq" id="WP_076482412.1">
    <property type="nucleotide sequence ID" value="NZ_FTNT01000012.1"/>
</dbReference>
<feature type="binding site" evidence="10">
    <location>
        <position position="139"/>
    </location>
    <ligand>
        <name>UDP-N-acetyl-alpha-D-glucosamine</name>
        <dbReference type="ChEBI" id="CHEBI:57705"/>
    </ligand>
</feature>
<dbReference type="Gene3D" id="3.40.50.2000">
    <property type="entry name" value="Glycogen Phosphorylase B"/>
    <property type="match status" value="2"/>
</dbReference>
<dbReference type="Pfam" id="PF03033">
    <property type="entry name" value="Glyco_transf_28"/>
    <property type="match status" value="1"/>
</dbReference>
<dbReference type="AlphaFoldDB" id="A0A1N7H7D3"/>
<keyword evidence="9 10" id="KW-0961">Cell wall biogenesis/degradation</keyword>
<comment type="subcellular location">
    <subcellularLocation>
        <location evidence="10">Cell membrane</location>
        <topology evidence="10">Peripheral membrane protein</topology>
        <orientation evidence="10">Cytoplasmic side</orientation>
    </subcellularLocation>
</comment>
<evidence type="ECO:0000313" key="13">
    <source>
        <dbReference type="EMBL" id="SIS20568.1"/>
    </source>
</evidence>
<evidence type="ECO:0000259" key="12">
    <source>
        <dbReference type="Pfam" id="PF04101"/>
    </source>
</evidence>
<feature type="domain" description="Glycosyl transferase family 28 C-terminal" evidence="12">
    <location>
        <begin position="206"/>
        <end position="365"/>
    </location>
</feature>
<dbReference type="EC" id="2.4.1.227" evidence="10"/>
<dbReference type="GO" id="GO:0050511">
    <property type="term" value="F:undecaprenyldiphospho-muramoylpentapeptide beta-N-acetylglucosaminyltransferase activity"/>
    <property type="evidence" value="ECO:0007669"/>
    <property type="project" value="UniProtKB-UniRule"/>
</dbReference>
<dbReference type="OrthoDB" id="9808936at2"/>
<dbReference type="CDD" id="cd03785">
    <property type="entry name" value="GT28_MurG"/>
    <property type="match status" value="1"/>
</dbReference>
<comment type="function">
    <text evidence="10">Cell wall formation. Catalyzes the transfer of a GlcNAc subunit on undecaprenyl-pyrophosphoryl-MurNAc-pentapeptide (lipid intermediate I) to form undecaprenyl-pyrophosphoryl-MurNAc-(pentapeptide)GlcNAc (lipid intermediate II).</text>
</comment>
<dbReference type="PANTHER" id="PTHR21015">
    <property type="entry name" value="UDP-N-ACETYLGLUCOSAMINE--N-ACETYLMURAMYL-(PENTAPEPTIDE) PYROPHOSPHORYL-UNDECAPRENOL N-ACETYLGLUCOSAMINE TRANSFERASE 1"/>
    <property type="match status" value="1"/>
</dbReference>
<keyword evidence="3 10" id="KW-0328">Glycosyltransferase</keyword>
<comment type="catalytic activity">
    <reaction evidence="10">
        <text>di-trans,octa-cis-undecaprenyl diphospho-N-acetyl-alpha-D-muramoyl-L-alanyl-D-glutamyl-meso-2,6-diaminopimeloyl-D-alanyl-D-alanine + UDP-N-acetyl-alpha-D-glucosamine = di-trans,octa-cis-undecaprenyl diphospho-[N-acetyl-alpha-D-glucosaminyl-(1-&gt;4)]-N-acetyl-alpha-D-muramoyl-L-alanyl-D-glutamyl-meso-2,6-diaminopimeloyl-D-alanyl-D-alanine + UDP + H(+)</text>
        <dbReference type="Rhea" id="RHEA:31227"/>
        <dbReference type="ChEBI" id="CHEBI:15378"/>
        <dbReference type="ChEBI" id="CHEBI:57705"/>
        <dbReference type="ChEBI" id="CHEBI:58223"/>
        <dbReference type="ChEBI" id="CHEBI:61387"/>
        <dbReference type="ChEBI" id="CHEBI:61388"/>
        <dbReference type="EC" id="2.4.1.227"/>
    </reaction>
</comment>
<name>A0A1N7H7D3_9NOCA</name>
<evidence type="ECO:0000256" key="5">
    <source>
        <dbReference type="ARBA" id="ARBA00022960"/>
    </source>
</evidence>
<feature type="binding site" evidence="10">
    <location>
        <position position="179"/>
    </location>
    <ligand>
        <name>UDP-N-acetyl-alpha-D-glucosamine</name>
        <dbReference type="ChEBI" id="CHEBI:57705"/>
    </ligand>
</feature>
<evidence type="ECO:0000256" key="6">
    <source>
        <dbReference type="ARBA" id="ARBA00022984"/>
    </source>
</evidence>
<keyword evidence="7 10" id="KW-0472">Membrane</keyword>
<feature type="binding site" evidence="10">
    <location>
        <position position="308"/>
    </location>
    <ligand>
        <name>UDP-N-acetyl-alpha-D-glucosamine</name>
        <dbReference type="ChEBI" id="CHEBI:57705"/>
    </ligand>
</feature>
<evidence type="ECO:0000256" key="8">
    <source>
        <dbReference type="ARBA" id="ARBA00023306"/>
    </source>
</evidence>
<gene>
    <name evidence="10" type="primary">murG</name>
    <name evidence="13" type="ORF">SAMN05445060_3628</name>
</gene>
<reference evidence="13 14" key="1">
    <citation type="submission" date="2017-01" db="EMBL/GenBank/DDBJ databases">
        <authorList>
            <person name="Mah S.A."/>
            <person name="Swanson W.J."/>
            <person name="Moy G.W."/>
            <person name="Vacquier V.D."/>
        </authorList>
    </citation>
    <scope>NUCLEOTIDE SEQUENCE [LARGE SCALE GENOMIC DNA]</scope>
    <source>
        <strain evidence="13 14">CPCC 203464</strain>
    </source>
</reference>
<evidence type="ECO:0000256" key="2">
    <source>
        <dbReference type="ARBA" id="ARBA00022618"/>
    </source>
</evidence>
<dbReference type="GO" id="GO:0009252">
    <property type="term" value="P:peptidoglycan biosynthetic process"/>
    <property type="evidence" value="ECO:0007669"/>
    <property type="project" value="UniProtKB-UniRule"/>
</dbReference>
<dbReference type="UniPathway" id="UPA00219"/>
<evidence type="ECO:0000256" key="1">
    <source>
        <dbReference type="ARBA" id="ARBA00022475"/>
    </source>
</evidence>
<keyword evidence="14" id="KW-1185">Reference proteome</keyword>
<protein>
    <recommendedName>
        <fullName evidence="10">UDP-N-acetylglucosamine--N-acetylmuramyl-(pentapeptide) pyrophosphoryl-undecaprenol N-acetylglucosamine transferase</fullName>
        <ecNumber evidence="10">2.4.1.227</ecNumber>
    </recommendedName>
    <alternativeName>
        <fullName evidence="10">Undecaprenyl-PP-MurNAc-pentapeptide-UDPGlcNAc GlcNAc transferase</fullName>
    </alternativeName>
</protein>
<evidence type="ECO:0000313" key="14">
    <source>
        <dbReference type="Proteomes" id="UP000186218"/>
    </source>
</evidence>
<dbReference type="NCBIfam" id="TIGR01133">
    <property type="entry name" value="murG"/>
    <property type="match status" value="1"/>
</dbReference>
<keyword evidence="2 10" id="KW-0132">Cell division</keyword>
<dbReference type="GO" id="GO:0071555">
    <property type="term" value="P:cell wall organization"/>
    <property type="evidence" value="ECO:0007669"/>
    <property type="project" value="UniProtKB-KW"/>
</dbReference>
<keyword evidence="1 10" id="KW-1003">Cell membrane</keyword>
<dbReference type="GO" id="GO:0005886">
    <property type="term" value="C:plasma membrane"/>
    <property type="evidence" value="ECO:0007669"/>
    <property type="project" value="UniProtKB-SubCell"/>
</dbReference>
<evidence type="ECO:0000256" key="4">
    <source>
        <dbReference type="ARBA" id="ARBA00022679"/>
    </source>
</evidence>
<evidence type="ECO:0000259" key="11">
    <source>
        <dbReference type="Pfam" id="PF03033"/>
    </source>
</evidence>
<dbReference type="Pfam" id="PF04101">
    <property type="entry name" value="Glyco_tran_28_C"/>
    <property type="match status" value="1"/>
</dbReference>
<feature type="binding site" evidence="10">
    <location>
        <begin position="20"/>
        <end position="22"/>
    </location>
    <ligand>
        <name>UDP-N-acetyl-alpha-D-glucosamine</name>
        <dbReference type="ChEBI" id="CHEBI:57705"/>
    </ligand>
</feature>
<organism evidence="13 14">
    <name type="scientific">Williamsia sterculiae</name>
    <dbReference type="NCBI Taxonomy" id="1344003"/>
    <lineage>
        <taxon>Bacteria</taxon>
        <taxon>Bacillati</taxon>
        <taxon>Actinomycetota</taxon>
        <taxon>Actinomycetes</taxon>
        <taxon>Mycobacteriales</taxon>
        <taxon>Nocardiaceae</taxon>
        <taxon>Williamsia</taxon>
    </lineage>
</organism>
<keyword evidence="5 10" id="KW-0133">Cell shape</keyword>
<evidence type="ECO:0000256" key="9">
    <source>
        <dbReference type="ARBA" id="ARBA00023316"/>
    </source>
</evidence>
<feature type="domain" description="Glycosyltransferase family 28 N-terminal" evidence="11">
    <location>
        <begin position="13"/>
        <end position="157"/>
    </location>
</feature>
<dbReference type="GO" id="GO:0005975">
    <property type="term" value="P:carbohydrate metabolic process"/>
    <property type="evidence" value="ECO:0007669"/>
    <property type="project" value="InterPro"/>
</dbReference>
<dbReference type="HAMAP" id="MF_00033">
    <property type="entry name" value="MurG"/>
    <property type="match status" value="1"/>
</dbReference>
<dbReference type="GO" id="GO:0051301">
    <property type="term" value="P:cell division"/>
    <property type="evidence" value="ECO:0007669"/>
    <property type="project" value="UniProtKB-KW"/>
</dbReference>
<dbReference type="SUPFAM" id="SSF53756">
    <property type="entry name" value="UDP-Glycosyltransferase/glycogen phosphorylase"/>
    <property type="match status" value="1"/>
</dbReference>
<evidence type="ECO:0000256" key="7">
    <source>
        <dbReference type="ARBA" id="ARBA00023136"/>
    </source>
</evidence>
<proteinExistence type="inferred from homology"/>
<evidence type="ECO:0000256" key="10">
    <source>
        <dbReference type="HAMAP-Rule" id="MF_00033"/>
    </source>
</evidence>
<comment type="caution">
    <text evidence="10">Lacks conserved residue(s) required for the propagation of feature annotation.</text>
</comment>
<accession>A0A1N7H7D3</accession>
<dbReference type="InterPro" id="IPR004276">
    <property type="entry name" value="GlycoTrans_28_N"/>
</dbReference>
<dbReference type="GO" id="GO:0008360">
    <property type="term" value="P:regulation of cell shape"/>
    <property type="evidence" value="ECO:0007669"/>
    <property type="project" value="UniProtKB-KW"/>
</dbReference>